<gene>
    <name evidence="2" type="ORF">CSSPJE1EN1_LOCUS2333</name>
</gene>
<protein>
    <submittedName>
        <fullName evidence="2">Uncharacterized protein</fullName>
    </submittedName>
</protein>
<feature type="region of interest" description="Disordered" evidence="1">
    <location>
        <begin position="69"/>
        <end position="90"/>
    </location>
</feature>
<reference evidence="2" key="1">
    <citation type="submission" date="2024-02" db="EMBL/GenBank/DDBJ databases">
        <authorList>
            <consortium name="ELIXIR-Norway"/>
            <consortium name="Elixir Norway"/>
        </authorList>
    </citation>
    <scope>NUCLEOTIDE SEQUENCE</scope>
</reference>
<evidence type="ECO:0000256" key="1">
    <source>
        <dbReference type="SAM" id="MobiDB-lite"/>
    </source>
</evidence>
<accession>A0ABP0VTW1</accession>
<evidence type="ECO:0000313" key="3">
    <source>
        <dbReference type="Proteomes" id="UP001497444"/>
    </source>
</evidence>
<organism evidence="2 3">
    <name type="scientific">Sphagnum jensenii</name>
    <dbReference type="NCBI Taxonomy" id="128206"/>
    <lineage>
        <taxon>Eukaryota</taxon>
        <taxon>Viridiplantae</taxon>
        <taxon>Streptophyta</taxon>
        <taxon>Embryophyta</taxon>
        <taxon>Bryophyta</taxon>
        <taxon>Sphagnophytina</taxon>
        <taxon>Sphagnopsida</taxon>
        <taxon>Sphagnales</taxon>
        <taxon>Sphagnaceae</taxon>
        <taxon>Sphagnum</taxon>
    </lineage>
</organism>
<evidence type="ECO:0000313" key="2">
    <source>
        <dbReference type="EMBL" id="CAK9256855.1"/>
    </source>
</evidence>
<sequence length="237" mass="27164">MEWYGIRRKDRELVQHQTCCFGINHSKRFSDHHLYIVDVVSEGEQLLEPVLRTGEDTGENATMQRLLETEGHGAPSESSDEKEECETGSGNSDIWEYSSCMELLQTRVLPVTVDPLESKRVRKRVLNYHWQGQALYFRNRLVRKPEDRLGLVVQIHNDLGHSREERTLAESSMRFSPFMILTGRTPRLRADNYLQALTAETDDTTDVDTTAEQFIQKVFSGLIRVKVSSCSGEGQET</sequence>
<dbReference type="EMBL" id="OZ020105">
    <property type="protein sequence ID" value="CAK9256855.1"/>
    <property type="molecule type" value="Genomic_DNA"/>
</dbReference>
<dbReference type="Proteomes" id="UP001497444">
    <property type="component" value="Chromosome 10"/>
</dbReference>
<proteinExistence type="predicted"/>
<name>A0ABP0VTW1_9BRYO</name>
<keyword evidence="3" id="KW-1185">Reference proteome</keyword>